<keyword evidence="1" id="KW-1133">Transmembrane helix</keyword>
<comment type="caution">
    <text evidence="3">The sequence shown here is derived from an EMBL/GenBank/DDBJ whole genome shotgun (WGS) entry which is preliminary data.</text>
</comment>
<feature type="transmembrane region" description="Helical" evidence="1">
    <location>
        <begin position="182"/>
        <end position="203"/>
    </location>
</feature>
<evidence type="ECO:0000313" key="4">
    <source>
        <dbReference type="Proteomes" id="UP001500843"/>
    </source>
</evidence>
<proteinExistence type="predicted"/>
<dbReference type="EMBL" id="BAABHM010000012">
    <property type="protein sequence ID" value="GAA4706173.1"/>
    <property type="molecule type" value="Genomic_DNA"/>
</dbReference>
<reference evidence="4" key="1">
    <citation type="journal article" date="2019" name="Int. J. Syst. Evol. Microbiol.">
        <title>The Global Catalogue of Microorganisms (GCM) 10K type strain sequencing project: providing services to taxonomists for standard genome sequencing and annotation.</title>
        <authorList>
            <consortium name="The Broad Institute Genomics Platform"/>
            <consortium name="The Broad Institute Genome Sequencing Center for Infectious Disease"/>
            <person name="Wu L."/>
            <person name="Ma J."/>
        </authorList>
    </citation>
    <scope>NUCLEOTIDE SEQUENCE [LARGE SCALE GENOMIC DNA]</scope>
    <source>
        <strain evidence="4">JCM 17975</strain>
    </source>
</reference>
<keyword evidence="1" id="KW-0472">Membrane</keyword>
<name>A0ABP8XF12_9MICO</name>
<feature type="domain" description="DUF4328" evidence="2">
    <location>
        <begin position="74"/>
        <end position="211"/>
    </location>
</feature>
<dbReference type="Pfam" id="PF14219">
    <property type="entry name" value="DUF4328"/>
    <property type="match status" value="1"/>
</dbReference>
<accession>A0ABP8XF12</accession>
<evidence type="ECO:0000259" key="2">
    <source>
        <dbReference type="Pfam" id="PF14219"/>
    </source>
</evidence>
<keyword evidence="4" id="KW-1185">Reference proteome</keyword>
<protein>
    <recommendedName>
        <fullName evidence="2">DUF4328 domain-containing protein</fullName>
    </recommendedName>
</protein>
<feature type="transmembrane region" description="Helical" evidence="1">
    <location>
        <begin position="114"/>
        <end position="137"/>
    </location>
</feature>
<evidence type="ECO:0000313" key="3">
    <source>
        <dbReference type="EMBL" id="GAA4706173.1"/>
    </source>
</evidence>
<feature type="transmembrane region" description="Helical" evidence="1">
    <location>
        <begin position="20"/>
        <end position="46"/>
    </location>
</feature>
<sequence length="224" mass="24032">MSQLNPYEPRPPALIPPVPARAAQVAVVVAICLALTQVLVFVASIPARPVADRILQEGVSAAVGPPFYLIFSQISGLAQVLALGGFVAGCLWLHGSRAFAVAARPEILQERGPVWVWLGWVVPVVSLWFPLQVVADIRRGCVRGQQRSLGAWWAAWLVFVFSLFFRFSSSSGDGSFRLTVDMPLPVVEGIGAAAGVVALVLWIRTIREITAGQRELAERAAAAA</sequence>
<feature type="transmembrane region" description="Helical" evidence="1">
    <location>
        <begin position="67"/>
        <end position="94"/>
    </location>
</feature>
<gene>
    <name evidence="3" type="ORF">GCM10023198_30250</name>
</gene>
<organism evidence="3 4">
    <name type="scientific">Promicromonospora umidemergens</name>
    <dbReference type="NCBI Taxonomy" id="629679"/>
    <lineage>
        <taxon>Bacteria</taxon>
        <taxon>Bacillati</taxon>
        <taxon>Actinomycetota</taxon>
        <taxon>Actinomycetes</taxon>
        <taxon>Micrococcales</taxon>
        <taxon>Promicromonosporaceae</taxon>
        <taxon>Promicromonospora</taxon>
    </lineage>
</organism>
<dbReference type="RefSeq" id="WP_253869389.1">
    <property type="nucleotide sequence ID" value="NZ_JAMTCT010000004.1"/>
</dbReference>
<evidence type="ECO:0000256" key="1">
    <source>
        <dbReference type="SAM" id="Phobius"/>
    </source>
</evidence>
<keyword evidence="1" id="KW-0812">Transmembrane</keyword>
<dbReference type="InterPro" id="IPR025565">
    <property type="entry name" value="DUF4328"/>
</dbReference>
<dbReference type="Proteomes" id="UP001500843">
    <property type="component" value="Unassembled WGS sequence"/>
</dbReference>
<feature type="transmembrane region" description="Helical" evidence="1">
    <location>
        <begin position="149"/>
        <end position="167"/>
    </location>
</feature>